<protein>
    <submittedName>
        <fullName evidence="2">Uncharacterized protein</fullName>
    </submittedName>
</protein>
<reference evidence="2" key="1">
    <citation type="submission" date="2022-11" db="UniProtKB">
        <authorList>
            <consortium name="WormBaseParasite"/>
        </authorList>
    </citation>
    <scope>IDENTIFICATION</scope>
</reference>
<organism evidence="1 2">
    <name type="scientific">Acrobeloides nanus</name>
    <dbReference type="NCBI Taxonomy" id="290746"/>
    <lineage>
        <taxon>Eukaryota</taxon>
        <taxon>Metazoa</taxon>
        <taxon>Ecdysozoa</taxon>
        <taxon>Nematoda</taxon>
        <taxon>Chromadorea</taxon>
        <taxon>Rhabditida</taxon>
        <taxon>Tylenchina</taxon>
        <taxon>Cephalobomorpha</taxon>
        <taxon>Cephaloboidea</taxon>
        <taxon>Cephalobidae</taxon>
        <taxon>Acrobeloides</taxon>
    </lineage>
</organism>
<keyword evidence="1" id="KW-1185">Reference proteome</keyword>
<proteinExistence type="predicted"/>
<evidence type="ECO:0000313" key="2">
    <source>
        <dbReference type="WBParaSite" id="ACRNAN_scaffold3728.g14312.t1"/>
    </source>
</evidence>
<dbReference type="WBParaSite" id="ACRNAN_scaffold3728.g14312.t1">
    <property type="protein sequence ID" value="ACRNAN_scaffold3728.g14312.t1"/>
    <property type="gene ID" value="ACRNAN_scaffold3728.g14312"/>
</dbReference>
<name>A0A914DSV6_9BILA</name>
<dbReference type="Proteomes" id="UP000887540">
    <property type="component" value="Unplaced"/>
</dbReference>
<accession>A0A914DSV6</accession>
<evidence type="ECO:0000313" key="1">
    <source>
        <dbReference type="Proteomes" id="UP000887540"/>
    </source>
</evidence>
<sequence>MESKVIPKDLLTEGVTTPSIDELVQHRFNNFGTAAAENFSNNSKKETKVVPHSLLVEGVTTPSIAGLVEHRRNILGTAAAEHFINELNSASKINRGPPGVATSSRLHLDILLNREETISPGDYLNFHTKDRW</sequence>
<dbReference type="AlphaFoldDB" id="A0A914DSV6"/>